<evidence type="ECO:0000313" key="4">
    <source>
        <dbReference type="EMBL" id="ALA56944.1"/>
    </source>
</evidence>
<dbReference type="PROSITE" id="PS50043">
    <property type="entry name" value="HTH_LUXR_2"/>
    <property type="match status" value="1"/>
</dbReference>
<feature type="domain" description="HTH luxR-type" evidence="3">
    <location>
        <begin position="169"/>
        <end position="234"/>
    </location>
</feature>
<protein>
    <submittedName>
        <fullName evidence="4">Putative Transcriptional regulatory protein DevR (DosR)</fullName>
    </submittedName>
</protein>
<dbReference type="Gene3D" id="3.40.50.2300">
    <property type="match status" value="1"/>
</dbReference>
<dbReference type="CDD" id="cd06170">
    <property type="entry name" value="LuxR_C_like"/>
    <property type="match status" value="1"/>
</dbReference>
<evidence type="ECO:0000259" key="3">
    <source>
        <dbReference type="PROSITE" id="PS50043"/>
    </source>
</evidence>
<dbReference type="STRING" id="42253.NITMOv2_0508"/>
<dbReference type="Proteomes" id="UP000069205">
    <property type="component" value="Chromosome"/>
</dbReference>
<gene>
    <name evidence="4" type="ORF">NITMOv2_0508</name>
</gene>
<dbReference type="InterPro" id="IPR000792">
    <property type="entry name" value="Tscrpt_reg_LuxR_C"/>
</dbReference>
<dbReference type="OrthoDB" id="9780153at2"/>
<dbReference type="Pfam" id="PF00196">
    <property type="entry name" value="GerE"/>
    <property type="match status" value="1"/>
</dbReference>
<keyword evidence="5" id="KW-1185">Reference proteome</keyword>
<dbReference type="InterPro" id="IPR039420">
    <property type="entry name" value="WalR-like"/>
</dbReference>
<dbReference type="GO" id="GO:0003677">
    <property type="term" value="F:DNA binding"/>
    <property type="evidence" value="ECO:0007669"/>
    <property type="project" value="UniProtKB-KW"/>
</dbReference>
<name>A0A0K2G7W7_NITMO</name>
<dbReference type="PANTHER" id="PTHR43214">
    <property type="entry name" value="TWO-COMPONENT RESPONSE REGULATOR"/>
    <property type="match status" value="1"/>
</dbReference>
<dbReference type="GO" id="GO:0006355">
    <property type="term" value="P:regulation of DNA-templated transcription"/>
    <property type="evidence" value="ECO:0007669"/>
    <property type="project" value="InterPro"/>
</dbReference>
<organism evidence="4 5">
    <name type="scientific">Nitrospira moscoviensis</name>
    <dbReference type="NCBI Taxonomy" id="42253"/>
    <lineage>
        <taxon>Bacteria</taxon>
        <taxon>Pseudomonadati</taxon>
        <taxon>Nitrospirota</taxon>
        <taxon>Nitrospiria</taxon>
        <taxon>Nitrospirales</taxon>
        <taxon>Nitrospiraceae</taxon>
        <taxon>Nitrospira</taxon>
    </lineage>
</organism>
<dbReference type="EMBL" id="CP011801">
    <property type="protein sequence ID" value="ALA56944.1"/>
    <property type="molecule type" value="Genomic_DNA"/>
</dbReference>
<reference evidence="4 5" key="1">
    <citation type="journal article" date="2015" name="Proc. Natl. Acad. Sci. U.S.A.">
        <title>Expanded metabolic versatility of ubiquitous nitrite-oxidizing bacteria from the genus Nitrospira.</title>
        <authorList>
            <person name="Koch H."/>
            <person name="Lucker S."/>
            <person name="Albertsen M."/>
            <person name="Kitzinger K."/>
            <person name="Herbold C."/>
            <person name="Spieck E."/>
            <person name="Nielsen P.H."/>
            <person name="Wagner M."/>
            <person name="Daims H."/>
        </authorList>
    </citation>
    <scope>NUCLEOTIDE SEQUENCE [LARGE SCALE GENOMIC DNA]</scope>
    <source>
        <strain evidence="4 5">NSP M-1</strain>
    </source>
</reference>
<evidence type="ECO:0000256" key="2">
    <source>
        <dbReference type="SAM" id="MobiDB-lite"/>
    </source>
</evidence>
<evidence type="ECO:0000313" key="5">
    <source>
        <dbReference type="Proteomes" id="UP000069205"/>
    </source>
</evidence>
<dbReference type="InterPro" id="IPR016032">
    <property type="entry name" value="Sig_transdc_resp-reg_C-effctor"/>
</dbReference>
<dbReference type="PATRIC" id="fig|42253.5.peg.504"/>
<dbReference type="SMART" id="SM00421">
    <property type="entry name" value="HTH_LUXR"/>
    <property type="match status" value="1"/>
</dbReference>
<sequence length="241" mass="25106">MSTIAAESGRKSRGTVAGRGPGRRHRPVRVFLVDEAPPRGLGLALKVPSDPDLALVGNAGTVAAAATGAAAVKPDVMVLGSTVGADAARRASRVLRAACPTLPLLLVTDAGHPVDSFPALFDAGIYGQVGADVSDEIFALAIRTVAAGASFLCPRLTPKGSVSPASRAGERALRHLSPQERRILPILAEGKTNREIALALRLSEKTVKNYLANIFEKLRITRRTQAVALYLRVGTGLPPSG</sequence>
<feature type="region of interest" description="Disordered" evidence="2">
    <location>
        <begin position="1"/>
        <end position="23"/>
    </location>
</feature>
<dbReference type="PROSITE" id="PS00622">
    <property type="entry name" value="HTH_LUXR_1"/>
    <property type="match status" value="1"/>
</dbReference>
<evidence type="ECO:0000256" key="1">
    <source>
        <dbReference type="ARBA" id="ARBA00023125"/>
    </source>
</evidence>
<dbReference type="PRINTS" id="PR00038">
    <property type="entry name" value="HTHLUXR"/>
</dbReference>
<proteinExistence type="predicted"/>
<dbReference type="AlphaFoldDB" id="A0A0K2G7W7"/>
<accession>A0A0K2G7W7</accession>
<dbReference type="RefSeq" id="WP_053378357.1">
    <property type="nucleotide sequence ID" value="NZ_CP011801.1"/>
</dbReference>
<dbReference type="KEGG" id="nmv:NITMOv2_0508"/>
<dbReference type="SUPFAM" id="SSF46894">
    <property type="entry name" value="C-terminal effector domain of the bipartite response regulators"/>
    <property type="match status" value="1"/>
</dbReference>
<keyword evidence="1" id="KW-0238">DNA-binding</keyword>